<organism evidence="7 8">
    <name type="scientific">Paenibacillus polysaccharolyticus</name>
    <dbReference type="NCBI Taxonomy" id="582692"/>
    <lineage>
        <taxon>Bacteria</taxon>
        <taxon>Bacillati</taxon>
        <taxon>Bacillota</taxon>
        <taxon>Bacilli</taxon>
        <taxon>Bacillales</taxon>
        <taxon>Paenibacillaceae</taxon>
        <taxon>Paenibacillus</taxon>
    </lineage>
</organism>
<dbReference type="Gene3D" id="3.90.1150.10">
    <property type="entry name" value="Aspartate Aminotransferase, domain 1"/>
    <property type="match status" value="1"/>
</dbReference>
<dbReference type="GO" id="GO:0047804">
    <property type="term" value="F:cysteine-S-conjugate beta-lyase activity"/>
    <property type="evidence" value="ECO:0007669"/>
    <property type="project" value="UniProtKB-EC"/>
</dbReference>
<dbReference type="SUPFAM" id="SSF53383">
    <property type="entry name" value="PLP-dependent transferases"/>
    <property type="match status" value="1"/>
</dbReference>
<evidence type="ECO:0000313" key="8">
    <source>
        <dbReference type="Proteomes" id="UP000198538"/>
    </source>
</evidence>
<keyword evidence="4 7" id="KW-0456">Lyase</keyword>
<feature type="domain" description="Aminotransferase class I/classII large" evidence="6">
    <location>
        <begin position="59"/>
        <end position="402"/>
    </location>
</feature>
<evidence type="ECO:0000256" key="3">
    <source>
        <dbReference type="ARBA" id="ARBA00022898"/>
    </source>
</evidence>
<dbReference type="NCBIfam" id="TIGR04350">
    <property type="entry name" value="C_S_lyase_PatB"/>
    <property type="match status" value="1"/>
</dbReference>
<dbReference type="InterPro" id="IPR004839">
    <property type="entry name" value="Aminotransferase_I/II_large"/>
</dbReference>
<proteinExistence type="inferred from homology"/>
<dbReference type="InterPro" id="IPR015422">
    <property type="entry name" value="PyrdxlP-dep_Trfase_small"/>
</dbReference>
<name>A0A1G5KQF8_9BACL</name>
<evidence type="ECO:0000256" key="1">
    <source>
        <dbReference type="ARBA" id="ARBA00001933"/>
    </source>
</evidence>
<dbReference type="InterPro" id="IPR051798">
    <property type="entry name" value="Class-II_PLP-Dep_Aminotrans"/>
</dbReference>
<keyword evidence="8" id="KW-1185">Reference proteome</keyword>
<sequence length="423" mass="48840">MTKMSNTNKIDNSYNFDEIIDRTGTNAMNTDGFRQYIFNATSEMKFPFKDEEFIRMWIADMEFATPPEILDAVRERLDRRIMGYSQVFDPIYYEAVASWMKRYYDWSFPKEHLETSNGIIPALYELVEYICQPDEKVLILTPSYGFFKSAADHNQLELVCSDMLNEEGHYTIDFDDFEAKARDEKVRVCIFCNPHNPSGRIWSTEELKRVGEICLNNELWIISDEIHCDLLRTGKTHTPLAKLFPDTDRIITCMSPSKTFNMAGLMFSNVIIPNKALREIWQARHYGFKNPLSIAATQAAYVHGDEWLRQLKLYLDDNFAYVDDFLKTHLPLAVFHIPEATYLAWIDITPYAPKNVSLPLFFAEQAGVLLEDGGMFVANGEGCIRLNLACPRSILKEGLSRISRVLVDQKTEQKQVKEVPVHV</sequence>
<evidence type="ECO:0000259" key="6">
    <source>
        <dbReference type="Pfam" id="PF00155"/>
    </source>
</evidence>
<dbReference type="EMBL" id="FMVM01000016">
    <property type="protein sequence ID" value="SCZ02574.1"/>
    <property type="molecule type" value="Genomic_DNA"/>
</dbReference>
<dbReference type="EC" id="4.4.1.13" evidence="2"/>
<dbReference type="PANTHER" id="PTHR43525">
    <property type="entry name" value="PROTEIN MALY"/>
    <property type="match status" value="1"/>
</dbReference>
<evidence type="ECO:0000256" key="5">
    <source>
        <dbReference type="ARBA" id="ARBA00037974"/>
    </source>
</evidence>
<dbReference type="InterPro" id="IPR015421">
    <property type="entry name" value="PyrdxlP-dep_Trfase_major"/>
</dbReference>
<protein>
    <recommendedName>
        <fullName evidence="2">cysteine-S-conjugate beta-lyase</fullName>
        <ecNumber evidence="2">4.4.1.13</ecNumber>
    </recommendedName>
</protein>
<dbReference type="CDD" id="cd00609">
    <property type="entry name" value="AAT_like"/>
    <property type="match status" value="1"/>
</dbReference>
<dbReference type="Proteomes" id="UP000198538">
    <property type="component" value="Unassembled WGS sequence"/>
</dbReference>
<evidence type="ECO:0000256" key="4">
    <source>
        <dbReference type="ARBA" id="ARBA00023239"/>
    </source>
</evidence>
<gene>
    <name evidence="7" type="ORF">SAMN05720606_11697</name>
</gene>
<dbReference type="STRING" id="582692.SAMN05720606_11697"/>
<reference evidence="8" key="1">
    <citation type="submission" date="2016-10" db="EMBL/GenBank/DDBJ databases">
        <authorList>
            <person name="Varghese N."/>
            <person name="Submissions S."/>
        </authorList>
    </citation>
    <scope>NUCLEOTIDE SEQUENCE [LARGE SCALE GENOMIC DNA]</scope>
    <source>
        <strain evidence="8">BL9</strain>
    </source>
</reference>
<dbReference type="Gene3D" id="3.40.640.10">
    <property type="entry name" value="Type I PLP-dependent aspartate aminotransferase-like (Major domain)"/>
    <property type="match status" value="1"/>
</dbReference>
<dbReference type="AlphaFoldDB" id="A0A1G5KQF8"/>
<dbReference type="InterPro" id="IPR015424">
    <property type="entry name" value="PyrdxlP-dep_Trfase"/>
</dbReference>
<keyword evidence="3" id="KW-0663">Pyridoxal phosphate</keyword>
<dbReference type="PANTHER" id="PTHR43525:SF1">
    <property type="entry name" value="PROTEIN MALY"/>
    <property type="match status" value="1"/>
</dbReference>
<accession>A0A1G5KQF8</accession>
<dbReference type="InterPro" id="IPR027619">
    <property type="entry name" value="C-S_lyase_PatB-like"/>
</dbReference>
<dbReference type="Pfam" id="PF00155">
    <property type="entry name" value="Aminotran_1_2"/>
    <property type="match status" value="1"/>
</dbReference>
<comment type="similarity">
    <text evidence="5">Belongs to the class-II pyridoxal-phosphate-dependent aminotransferase family. MalY/PatB cystathionine beta-lyase subfamily.</text>
</comment>
<evidence type="ECO:0000256" key="2">
    <source>
        <dbReference type="ARBA" id="ARBA00012224"/>
    </source>
</evidence>
<dbReference type="GO" id="GO:0030170">
    <property type="term" value="F:pyridoxal phosphate binding"/>
    <property type="evidence" value="ECO:0007669"/>
    <property type="project" value="InterPro"/>
</dbReference>
<dbReference type="RefSeq" id="WP_276326756.1">
    <property type="nucleotide sequence ID" value="NZ_FMVM01000016.1"/>
</dbReference>
<comment type="cofactor">
    <cofactor evidence="1">
        <name>pyridoxal 5'-phosphate</name>
        <dbReference type="ChEBI" id="CHEBI:597326"/>
    </cofactor>
</comment>
<evidence type="ECO:0000313" key="7">
    <source>
        <dbReference type="EMBL" id="SCZ02574.1"/>
    </source>
</evidence>